<protein>
    <submittedName>
        <fullName evidence="9">Chromate transporter</fullName>
    </submittedName>
</protein>
<feature type="transmembrane region" description="Helical" evidence="8">
    <location>
        <begin position="207"/>
        <end position="233"/>
    </location>
</feature>
<evidence type="ECO:0000256" key="3">
    <source>
        <dbReference type="ARBA" id="ARBA00022475"/>
    </source>
</evidence>
<evidence type="ECO:0000256" key="7">
    <source>
        <dbReference type="SAM" id="MobiDB-lite"/>
    </source>
</evidence>
<dbReference type="Pfam" id="PF02417">
    <property type="entry name" value="Chromate_transp"/>
    <property type="match status" value="1"/>
</dbReference>
<feature type="transmembrane region" description="Helical" evidence="8">
    <location>
        <begin position="100"/>
        <end position="120"/>
    </location>
</feature>
<evidence type="ECO:0000313" key="9">
    <source>
        <dbReference type="EMBL" id="MBG3877731.1"/>
    </source>
</evidence>
<feature type="transmembrane region" description="Helical" evidence="8">
    <location>
        <begin position="253"/>
        <end position="275"/>
    </location>
</feature>
<evidence type="ECO:0000256" key="1">
    <source>
        <dbReference type="ARBA" id="ARBA00004651"/>
    </source>
</evidence>
<feature type="transmembrane region" description="Helical" evidence="8">
    <location>
        <begin position="132"/>
        <end position="160"/>
    </location>
</feature>
<proteinExistence type="inferred from homology"/>
<comment type="subcellular location">
    <subcellularLocation>
        <location evidence="1">Cell membrane</location>
        <topology evidence="1">Multi-pass membrane protein</topology>
    </subcellularLocation>
</comment>
<gene>
    <name evidence="9" type="ORF">FVW20_12090</name>
</gene>
<organism evidence="9 10">
    <name type="scientific">Nitratidesulfovibrio oxamicus</name>
    <dbReference type="NCBI Taxonomy" id="32016"/>
    <lineage>
        <taxon>Bacteria</taxon>
        <taxon>Pseudomonadati</taxon>
        <taxon>Thermodesulfobacteriota</taxon>
        <taxon>Desulfovibrionia</taxon>
        <taxon>Desulfovibrionales</taxon>
        <taxon>Desulfovibrionaceae</taxon>
        <taxon>Nitratidesulfovibrio</taxon>
    </lineage>
</organism>
<feature type="non-terminal residue" evidence="9">
    <location>
        <position position="1"/>
    </location>
</feature>
<dbReference type="Proteomes" id="UP001194469">
    <property type="component" value="Unassembled WGS sequence"/>
</dbReference>
<name>A0ABS0J5R8_9BACT</name>
<keyword evidence="10" id="KW-1185">Reference proteome</keyword>
<dbReference type="EMBL" id="VRYY01000357">
    <property type="protein sequence ID" value="MBG3877731.1"/>
    <property type="molecule type" value="Genomic_DNA"/>
</dbReference>
<evidence type="ECO:0000256" key="6">
    <source>
        <dbReference type="ARBA" id="ARBA00023136"/>
    </source>
</evidence>
<comment type="caution">
    <text evidence="9">The sequence shown here is derived from an EMBL/GenBank/DDBJ whole genome shotgun (WGS) entry which is preliminary data.</text>
</comment>
<dbReference type="InterPro" id="IPR003370">
    <property type="entry name" value="Chromate_transpt"/>
</dbReference>
<evidence type="ECO:0000256" key="4">
    <source>
        <dbReference type="ARBA" id="ARBA00022692"/>
    </source>
</evidence>
<feature type="transmembrane region" description="Helical" evidence="8">
    <location>
        <begin position="282"/>
        <end position="298"/>
    </location>
</feature>
<dbReference type="PANTHER" id="PTHR33567:SF3">
    <property type="entry name" value="CHROMATE ION TRANSPORTER (EUROFUNG)"/>
    <property type="match status" value="1"/>
</dbReference>
<feature type="transmembrane region" description="Helical" evidence="8">
    <location>
        <begin position="69"/>
        <end position="88"/>
    </location>
</feature>
<comment type="similarity">
    <text evidence="2">Belongs to the chromate ion transporter (CHR) (TC 2.A.51) family.</text>
</comment>
<evidence type="ECO:0000313" key="10">
    <source>
        <dbReference type="Proteomes" id="UP001194469"/>
    </source>
</evidence>
<dbReference type="RefSeq" id="WP_196609815.1">
    <property type="nucleotide sequence ID" value="NZ_VRYY01000357.1"/>
</dbReference>
<evidence type="ECO:0000256" key="8">
    <source>
        <dbReference type="SAM" id="Phobius"/>
    </source>
</evidence>
<keyword evidence="6 8" id="KW-0472">Membrane</keyword>
<sequence>VVFGAGLLGWLRARYAPATGGANGDKRHKGGTASHAPARDEMPHGDLPLPAIRHMPDHARPSTARALRVLATWLPLWLGPVLLLGLLLGWDSVYARMGVFFSKMAVVTFGGAYAVLAYVAQQAVEAHGWLTAADMLGGLALAETTPGPLILVLQFVGYLAAWNSPGGLPPAFAGLLGATLTVWVTFTPCFLWIFLGAPYIEAVRGRPALAAALAGVTAAVAGVIANLSLWFGLHVLFGTVGTWNGPIGLRLPLPALSGLDPVAALLALGAGVAMLRFKAPMLPVLAACAGLGAVIRLAL</sequence>
<keyword evidence="5 8" id="KW-1133">Transmembrane helix</keyword>
<feature type="transmembrane region" description="Helical" evidence="8">
    <location>
        <begin position="172"/>
        <end position="195"/>
    </location>
</feature>
<reference evidence="9 10" key="1">
    <citation type="submission" date="2019-08" db="EMBL/GenBank/DDBJ databases">
        <authorList>
            <person name="Luo N."/>
        </authorList>
    </citation>
    <scope>NUCLEOTIDE SEQUENCE [LARGE SCALE GENOMIC DNA]</scope>
    <source>
        <strain evidence="9 10">NCIMB 9442</strain>
    </source>
</reference>
<keyword evidence="4 8" id="KW-0812">Transmembrane</keyword>
<keyword evidence="3" id="KW-1003">Cell membrane</keyword>
<evidence type="ECO:0000256" key="5">
    <source>
        <dbReference type="ARBA" id="ARBA00022989"/>
    </source>
</evidence>
<dbReference type="PANTHER" id="PTHR33567">
    <property type="entry name" value="CHROMATE ION TRANSPORTER (EUROFUNG)"/>
    <property type="match status" value="1"/>
</dbReference>
<feature type="region of interest" description="Disordered" evidence="7">
    <location>
        <begin position="21"/>
        <end position="42"/>
    </location>
</feature>
<accession>A0ABS0J5R8</accession>
<evidence type="ECO:0000256" key="2">
    <source>
        <dbReference type="ARBA" id="ARBA00005262"/>
    </source>
</evidence>